<proteinExistence type="predicted"/>
<reference evidence="2" key="1">
    <citation type="submission" date="2021-01" db="EMBL/GenBank/DDBJ databases">
        <authorList>
            <person name="Kaushik A."/>
        </authorList>
    </citation>
    <scope>NUCLEOTIDE SEQUENCE</scope>
    <source>
        <strain evidence="2">AG1-1C</strain>
    </source>
</reference>
<sequence>MQTLAHNGMAYFAALVGIMILACVAGVIPPLKIAANGSGVLSAIASVVCSHMVFSLYRTTNNQTNRGQTTAATRSGPNEDVTTRFAIPLKSVASSSIPSSSSSRPEQA</sequence>
<feature type="transmembrane region" description="Helical" evidence="1">
    <location>
        <begin position="40"/>
        <end position="57"/>
    </location>
</feature>
<name>A0A8H3C0V9_9AGAM</name>
<dbReference type="EMBL" id="CAJMWS010000956">
    <property type="protein sequence ID" value="CAE6469922.1"/>
    <property type="molecule type" value="Genomic_DNA"/>
</dbReference>
<evidence type="ECO:0000256" key="1">
    <source>
        <dbReference type="SAM" id="Phobius"/>
    </source>
</evidence>
<gene>
    <name evidence="2" type="ORF">RDB_LOCUS173886</name>
</gene>
<comment type="caution">
    <text evidence="2">The sequence shown here is derived from an EMBL/GenBank/DDBJ whole genome shotgun (WGS) entry which is preliminary data.</text>
</comment>
<keyword evidence="1" id="KW-0812">Transmembrane</keyword>
<evidence type="ECO:0000313" key="3">
    <source>
        <dbReference type="Proteomes" id="UP000663846"/>
    </source>
</evidence>
<evidence type="ECO:0000313" key="2">
    <source>
        <dbReference type="EMBL" id="CAE6469922.1"/>
    </source>
</evidence>
<feature type="transmembrane region" description="Helical" evidence="1">
    <location>
        <begin position="9"/>
        <end position="28"/>
    </location>
</feature>
<keyword evidence="1" id="KW-1133">Transmembrane helix</keyword>
<dbReference type="AlphaFoldDB" id="A0A8H3C0V9"/>
<accession>A0A8H3C0V9</accession>
<keyword evidence="1" id="KW-0472">Membrane</keyword>
<dbReference type="Proteomes" id="UP000663846">
    <property type="component" value="Unassembled WGS sequence"/>
</dbReference>
<protein>
    <submittedName>
        <fullName evidence="2">Uncharacterized protein</fullName>
    </submittedName>
</protein>
<organism evidence="2 3">
    <name type="scientific">Rhizoctonia solani</name>
    <dbReference type="NCBI Taxonomy" id="456999"/>
    <lineage>
        <taxon>Eukaryota</taxon>
        <taxon>Fungi</taxon>
        <taxon>Dikarya</taxon>
        <taxon>Basidiomycota</taxon>
        <taxon>Agaricomycotina</taxon>
        <taxon>Agaricomycetes</taxon>
        <taxon>Cantharellales</taxon>
        <taxon>Ceratobasidiaceae</taxon>
        <taxon>Rhizoctonia</taxon>
    </lineage>
</organism>